<evidence type="ECO:0000313" key="2">
    <source>
        <dbReference type="EMBL" id="TDS58187.1"/>
    </source>
</evidence>
<dbReference type="OrthoDB" id="594879at2"/>
<dbReference type="Gene3D" id="3.30.565.40">
    <property type="entry name" value="Fervidobacterium nodosum Rt17-B1 like"/>
    <property type="match status" value="1"/>
</dbReference>
<accession>A0A4R7EWA7</accession>
<sequence length="250" mass="28417">MKKTLYVCLSLLLLVGCKKKIAEPVSFEFELQEFHKKSDVNCFEGDCTEVNISIPVIVSPTSDIAQKINQNNLNVIHDIVSFDESHSNAKNYGEVVDSFINSYEKMTAEFPDENIPWKADVSGEITYSNDDLLTFAVEYYTFAGGAHGFKSEKAIHYNPKTGEIYRTEDLIKDWKGLQKIITKHLNPDDISIYDENNQLIYPESIFFYDNSIVALYNSFDVTAFVDGPIKVEMSKEEAAPFFKINLDLAE</sequence>
<dbReference type="EMBL" id="SOAG01000012">
    <property type="protein sequence ID" value="TDS58187.1"/>
    <property type="molecule type" value="Genomic_DNA"/>
</dbReference>
<dbReference type="RefSeq" id="WP_133712505.1">
    <property type="nucleotide sequence ID" value="NZ_SOAG01000012.1"/>
</dbReference>
<evidence type="ECO:0000313" key="3">
    <source>
        <dbReference type="Proteomes" id="UP000295215"/>
    </source>
</evidence>
<reference evidence="2 3" key="1">
    <citation type="submission" date="2019-03" db="EMBL/GenBank/DDBJ databases">
        <title>Genomic Encyclopedia of Archaeal and Bacterial Type Strains, Phase II (KMG-II): from individual species to whole genera.</title>
        <authorList>
            <person name="Goeker M."/>
        </authorList>
    </citation>
    <scope>NUCLEOTIDE SEQUENCE [LARGE SCALE GENOMIC DNA]</scope>
    <source>
        <strain evidence="2 3">DSM 28213</strain>
    </source>
</reference>
<protein>
    <submittedName>
        <fullName evidence="2">Uncharacterized protein DUF4163</fullName>
    </submittedName>
</protein>
<dbReference type="Proteomes" id="UP000295215">
    <property type="component" value="Unassembled WGS sequence"/>
</dbReference>
<keyword evidence="3" id="KW-1185">Reference proteome</keyword>
<dbReference type="PROSITE" id="PS51257">
    <property type="entry name" value="PROKAR_LIPOPROTEIN"/>
    <property type="match status" value="1"/>
</dbReference>
<proteinExistence type="predicted"/>
<name>A0A4R7EWA7_9FLAO</name>
<feature type="domain" description="Deacetylase PdaC" evidence="1">
    <location>
        <begin position="44"/>
        <end position="149"/>
    </location>
</feature>
<dbReference type="AlphaFoldDB" id="A0A4R7EWA7"/>
<comment type="caution">
    <text evidence="2">The sequence shown here is derived from an EMBL/GenBank/DDBJ whole genome shotgun (WGS) entry which is preliminary data.</text>
</comment>
<dbReference type="Pfam" id="PF13739">
    <property type="entry name" value="PdaC"/>
    <property type="match status" value="1"/>
</dbReference>
<organism evidence="2 3">
    <name type="scientific">Myroides indicus</name>
    <dbReference type="NCBI Taxonomy" id="1323422"/>
    <lineage>
        <taxon>Bacteria</taxon>
        <taxon>Pseudomonadati</taxon>
        <taxon>Bacteroidota</taxon>
        <taxon>Flavobacteriia</taxon>
        <taxon>Flavobacteriales</taxon>
        <taxon>Flavobacteriaceae</taxon>
        <taxon>Myroides</taxon>
    </lineage>
</organism>
<gene>
    <name evidence="2" type="ORF">C8P70_11218</name>
</gene>
<evidence type="ECO:0000259" key="1">
    <source>
        <dbReference type="Pfam" id="PF13739"/>
    </source>
</evidence>
<dbReference type="InterPro" id="IPR025303">
    <property type="entry name" value="PdaC"/>
</dbReference>